<organism evidence="5 6">
    <name type="scientific">Metarhizium robertsii</name>
    <dbReference type="NCBI Taxonomy" id="568076"/>
    <lineage>
        <taxon>Eukaryota</taxon>
        <taxon>Fungi</taxon>
        <taxon>Dikarya</taxon>
        <taxon>Ascomycota</taxon>
        <taxon>Pezizomycotina</taxon>
        <taxon>Sordariomycetes</taxon>
        <taxon>Hypocreomycetidae</taxon>
        <taxon>Hypocreales</taxon>
        <taxon>Clavicipitaceae</taxon>
        <taxon>Metarhizium</taxon>
    </lineage>
</organism>
<dbReference type="EMBL" id="JELW01000071">
    <property type="protein sequence ID" value="EXU95615.1"/>
    <property type="molecule type" value="Genomic_DNA"/>
</dbReference>
<feature type="region of interest" description="Disordered" evidence="3">
    <location>
        <begin position="1"/>
        <end position="26"/>
    </location>
</feature>
<comment type="similarity">
    <text evidence="2">Belongs to the ustYa family.</text>
</comment>
<sequence>MKRSHGENGETRGFLEENNGHPQSIPKTNAPRRAFWHLIFSYMLNIVLAAILLWFLTKPWDPSQGIYSPANAVIEYETKVFAPGVGPSHSPYQGYPDDDMDDAWDDLYQCNLHVPEHEARRLPNYTVGIPGKDGEYIIGLDVFHQLHCLNMFRKLMYPERYGMVTPTGHCLEHLRQAAMCHADVSTLYYRWDEQDQMSKMSMYITHTCRNLAKIKEWEFDRYLDKFDRYTRVE</sequence>
<feature type="compositionally biased region" description="Basic and acidic residues" evidence="3">
    <location>
        <begin position="1"/>
        <end position="19"/>
    </location>
</feature>
<reference evidence="5 6" key="1">
    <citation type="submission" date="2014-02" db="EMBL/GenBank/DDBJ databases">
        <title>The genome sequence of the entomopathogenic fungus Metarhizium robertsii ARSEF 2575.</title>
        <authorList>
            <person name="Giuliano Garisto Donzelli B."/>
            <person name="Roe B.A."/>
            <person name="Macmil S.L."/>
            <person name="Krasnoff S.B."/>
            <person name="Gibson D.M."/>
        </authorList>
    </citation>
    <scope>NUCLEOTIDE SEQUENCE [LARGE SCALE GENOMIC DNA]</scope>
    <source>
        <strain evidence="5 6">ARSEF 2575</strain>
    </source>
</reference>
<dbReference type="OrthoDB" id="3687641at2759"/>
<dbReference type="GO" id="GO:0043386">
    <property type="term" value="P:mycotoxin biosynthetic process"/>
    <property type="evidence" value="ECO:0007669"/>
    <property type="project" value="InterPro"/>
</dbReference>
<name>A0A014QS34_9HYPO</name>
<dbReference type="Proteomes" id="UP000030151">
    <property type="component" value="Unassembled WGS sequence"/>
</dbReference>
<keyword evidence="4" id="KW-0472">Membrane</keyword>
<dbReference type="PANTHER" id="PTHR33365">
    <property type="entry name" value="YALI0B05434P"/>
    <property type="match status" value="1"/>
</dbReference>
<dbReference type="Pfam" id="PF11807">
    <property type="entry name" value="UstYa"/>
    <property type="match status" value="1"/>
</dbReference>
<protein>
    <submittedName>
        <fullName evidence="5">DUF3328 domain protein</fullName>
    </submittedName>
</protein>
<evidence type="ECO:0000313" key="6">
    <source>
        <dbReference type="Proteomes" id="UP000030151"/>
    </source>
</evidence>
<dbReference type="AlphaFoldDB" id="A0A014QS34"/>
<accession>A0A014QS34</accession>
<keyword evidence="4" id="KW-0812">Transmembrane</keyword>
<dbReference type="PANTHER" id="PTHR33365:SF4">
    <property type="entry name" value="CYCLOCHLOROTINE BIOSYNTHESIS PROTEIN O"/>
    <property type="match status" value="1"/>
</dbReference>
<evidence type="ECO:0000256" key="1">
    <source>
        <dbReference type="ARBA" id="ARBA00004685"/>
    </source>
</evidence>
<evidence type="ECO:0000256" key="4">
    <source>
        <dbReference type="SAM" id="Phobius"/>
    </source>
</evidence>
<evidence type="ECO:0000256" key="2">
    <source>
        <dbReference type="ARBA" id="ARBA00035112"/>
    </source>
</evidence>
<evidence type="ECO:0000256" key="3">
    <source>
        <dbReference type="SAM" id="MobiDB-lite"/>
    </source>
</evidence>
<comment type="caution">
    <text evidence="5">The sequence shown here is derived from an EMBL/GenBank/DDBJ whole genome shotgun (WGS) entry which is preliminary data.</text>
</comment>
<keyword evidence="4" id="KW-1133">Transmembrane helix</keyword>
<dbReference type="InterPro" id="IPR021765">
    <property type="entry name" value="UstYa-like"/>
</dbReference>
<proteinExistence type="inferred from homology"/>
<feature type="transmembrane region" description="Helical" evidence="4">
    <location>
        <begin position="34"/>
        <end position="56"/>
    </location>
</feature>
<comment type="pathway">
    <text evidence="1">Mycotoxin biosynthesis.</text>
</comment>
<gene>
    <name evidence="5" type="ORF">X797_011279</name>
</gene>
<evidence type="ECO:0000313" key="5">
    <source>
        <dbReference type="EMBL" id="EXU95615.1"/>
    </source>
</evidence>
<dbReference type="HOGENOM" id="CLU_042941_2_0_1"/>